<organism evidence="1 2">
    <name type="scientific">Dickeya aquatica</name>
    <dbReference type="NCBI Taxonomy" id="1401087"/>
    <lineage>
        <taxon>Bacteria</taxon>
        <taxon>Pseudomonadati</taxon>
        <taxon>Pseudomonadota</taxon>
        <taxon>Gammaproteobacteria</taxon>
        <taxon>Enterobacterales</taxon>
        <taxon>Pectobacteriaceae</taxon>
        <taxon>Dickeya</taxon>
    </lineage>
</organism>
<proteinExistence type="predicted"/>
<sequence length="59" mass="6779">MRKQLISGYRQRRGRVECVDKPTGKGRVNALARKKKHSHDGSRQCFGCWCSVVIYKLSV</sequence>
<dbReference type="Proteomes" id="UP000294820">
    <property type="component" value="Chromosome 1"/>
</dbReference>
<dbReference type="AlphaFoldDB" id="A0A375AE97"/>
<evidence type="ECO:0000313" key="2">
    <source>
        <dbReference type="Proteomes" id="UP000294820"/>
    </source>
</evidence>
<dbReference type="EMBL" id="LT615367">
    <property type="protein sequence ID" value="SLM64365.1"/>
    <property type="molecule type" value="Genomic_DNA"/>
</dbReference>
<keyword evidence="2" id="KW-1185">Reference proteome</keyword>
<protein>
    <submittedName>
        <fullName evidence="1">Uncharacterized protein</fullName>
    </submittedName>
</protein>
<gene>
    <name evidence="1" type="ORF">DAQ1742_03566</name>
</gene>
<reference evidence="1 2" key="1">
    <citation type="submission" date="2016-09" db="EMBL/GenBank/DDBJ databases">
        <authorList>
            <person name="Reverchon S."/>
            <person name="Nasser W."/>
            <person name="Leonard S."/>
            <person name="Brochier C."/>
            <person name="Duprey A."/>
        </authorList>
    </citation>
    <scope>NUCLEOTIDE SEQUENCE [LARGE SCALE GENOMIC DNA]</scope>
    <source>
        <strain evidence="1 2">174/2</strain>
    </source>
</reference>
<accession>A0A375AE97</accession>
<name>A0A375AE97_9GAMM</name>
<evidence type="ECO:0000313" key="1">
    <source>
        <dbReference type="EMBL" id="SLM64365.1"/>
    </source>
</evidence>
<dbReference type="KEGG" id="daq:DAQ1742_03566"/>